<organism evidence="2 3">
    <name type="scientific">Actinomadura namibiensis</name>
    <dbReference type="NCBI Taxonomy" id="182080"/>
    <lineage>
        <taxon>Bacteria</taxon>
        <taxon>Bacillati</taxon>
        <taxon>Actinomycetota</taxon>
        <taxon>Actinomycetes</taxon>
        <taxon>Streptosporangiales</taxon>
        <taxon>Thermomonosporaceae</taxon>
        <taxon>Actinomadura</taxon>
    </lineage>
</organism>
<keyword evidence="1" id="KW-0732">Signal</keyword>
<protein>
    <submittedName>
        <fullName evidence="2">Putative membrane protein</fullName>
    </submittedName>
</protein>
<evidence type="ECO:0000256" key="1">
    <source>
        <dbReference type="SAM" id="SignalP"/>
    </source>
</evidence>
<evidence type="ECO:0000313" key="2">
    <source>
        <dbReference type="EMBL" id="MBA8957422.1"/>
    </source>
</evidence>
<comment type="caution">
    <text evidence="2">The sequence shown here is derived from an EMBL/GenBank/DDBJ whole genome shotgun (WGS) entry which is preliminary data.</text>
</comment>
<dbReference type="EMBL" id="JACJIA010000023">
    <property type="protein sequence ID" value="MBA8957422.1"/>
    <property type="molecule type" value="Genomic_DNA"/>
</dbReference>
<accession>A0A7W3M062</accession>
<dbReference type="RefSeq" id="WP_182849246.1">
    <property type="nucleotide sequence ID" value="NZ_BAAALP010000119.1"/>
</dbReference>
<gene>
    <name evidence="2" type="ORF">HNR61_009115</name>
</gene>
<name>A0A7W3M062_ACTNM</name>
<sequence length="141" mass="14903">MQKILSRMAVTATAVTALIAFNAGTAFAAQDAHAYCEKTYSSPDGYSKSACGGFFVSEMGDGTEGLTLMDLSGDGHSVVVNYRYDLENIGPYYGTVTTGNTTQKQWILHMPEGTGIRFKVCAAEDGSILSSTCSPYVTGIA</sequence>
<proteinExistence type="predicted"/>
<keyword evidence="3" id="KW-1185">Reference proteome</keyword>
<evidence type="ECO:0000313" key="3">
    <source>
        <dbReference type="Proteomes" id="UP000572680"/>
    </source>
</evidence>
<dbReference type="AlphaFoldDB" id="A0A7W3M062"/>
<feature type="chain" id="PRO_5031515770" evidence="1">
    <location>
        <begin position="29"/>
        <end position="141"/>
    </location>
</feature>
<dbReference type="Proteomes" id="UP000572680">
    <property type="component" value="Unassembled WGS sequence"/>
</dbReference>
<feature type="signal peptide" evidence="1">
    <location>
        <begin position="1"/>
        <end position="28"/>
    </location>
</feature>
<reference evidence="2 3" key="1">
    <citation type="submission" date="2020-08" db="EMBL/GenBank/DDBJ databases">
        <title>Genomic Encyclopedia of Type Strains, Phase IV (KMG-IV): sequencing the most valuable type-strain genomes for metagenomic binning, comparative biology and taxonomic classification.</title>
        <authorList>
            <person name="Goeker M."/>
        </authorList>
    </citation>
    <scope>NUCLEOTIDE SEQUENCE [LARGE SCALE GENOMIC DNA]</scope>
    <source>
        <strain evidence="2 3">DSM 44197</strain>
    </source>
</reference>